<protein>
    <submittedName>
        <fullName evidence="2">Uncharacterized protein</fullName>
    </submittedName>
</protein>
<keyword evidence="1" id="KW-0175">Coiled coil</keyword>
<name>A0A0F5VB70_9GAMM</name>
<comment type="caution">
    <text evidence="2">The sequence shown here is derived from an EMBL/GenBank/DDBJ whole genome shotgun (WGS) entry which is preliminary data.</text>
</comment>
<evidence type="ECO:0000256" key="1">
    <source>
        <dbReference type="SAM" id="Coils"/>
    </source>
</evidence>
<sequence>MLAEHRQYLLPGGKGYHLDVKVIPTGFLEVEIMEEHDKFLAEFEELSFQSNGKKTELVCRDHVGGECVRWQVDLANDDARELAKLIELAEDEFELLMRDL</sequence>
<keyword evidence="3" id="KW-1185">Reference proteome</keyword>
<proteinExistence type="predicted"/>
<evidence type="ECO:0000313" key="3">
    <source>
        <dbReference type="Proteomes" id="UP000033633"/>
    </source>
</evidence>
<dbReference type="EMBL" id="JWYV01000011">
    <property type="protein sequence ID" value="KKC99368.1"/>
    <property type="molecule type" value="Genomic_DNA"/>
</dbReference>
<dbReference type="OrthoDB" id="5887304at2"/>
<feature type="coiled-coil region" evidence="1">
    <location>
        <begin position="72"/>
        <end position="99"/>
    </location>
</feature>
<evidence type="ECO:0000313" key="2">
    <source>
        <dbReference type="EMBL" id="KKC99368.1"/>
    </source>
</evidence>
<dbReference type="Proteomes" id="UP000033633">
    <property type="component" value="Unassembled WGS sequence"/>
</dbReference>
<reference evidence="2 3" key="1">
    <citation type="submission" date="2014-12" db="EMBL/GenBank/DDBJ databases">
        <title>Mercury Reductase activity and rhizosphere competence traits in the genome of root associated Photobacterium halotolerans MELD1.</title>
        <authorList>
            <person name="Mathew D.C."/>
            <person name="Huang C.-C."/>
        </authorList>
    </citation>
    <scope>NUCLEOTIDE SEQUENCE [LARGE SCALE GENOMIC DNA]</scope>
    <source>
        <strain evidence="2 3">MELD1</strain>
    </source>
</reference>
<dbReference type="PATRIC" id="fig|265726.11.peg.913"/>
<accession>A0A0F5VB70</accession>
<dbReference type="AlphaFoldDB" id="A0A0F5VB70"/>
<dbReference type="RefSeq" id="WP_046221147.1">
    <property type="nucleotide sequence ID" value="NZ_JWYV01000011.1"/>
</dbReference>
<organism evidence="2 3">
    <name type="scientific">Photobacterium halotolerans</name>
    <dbReference type="NCBI Taxonomy" id="265726"/>
    <lineage>
        <taxon>Bacteria</taxon>
        <taxon>Pseudomonadati</taxon>
        <taxon>Pseudomonadota</taxon>
        <taxon>Gammaproteobacteria</taxon>
        <taxon>Vibrionales</taxon>
        <taxon>Vibrionaceae</taxon>
        <taxon>Photobacterium</taxon>
    </lineage>
</organism>
<gene>
    <name evidence="2" type="ORF">KY46_13415</name>
</gene>